<dbReference type="STRING" id="390270.SAMN04488005_0545"/>
<name>A0A1I6FV06_9RHOB</name>
<evidence type="ECO:0000313" key="1">
    <source>
        <dbReference type="EMBL" id="SFR33754.1"/>
    </source>
</evidence>
<proteinExistence type="predicted"/>
<reference evidence="2" key="1">
    <citation type="submission" date="2016-10" db="EMBL/GenBank/DDBJ databases">
        <authorList>
            <person name="Varghese N."/>
            <person name="Submissions S."/>
        </authorList>
    </citation>
    <scope>NUCLEOTIDE SEQUENCE [LARGE SCALE GENOMIC DNA]</scope>
    <source>
        <strain evidence="2">DSM 26879</strain>
    </source>
</reference>
<organism evidence="1 2">
    <name type="scientific">Yoonia tamlensis</name>
    <dbReference type="NCBI Taxonomy" id="390270"/>
    <lineage>
        <taxon>Bacteria</taxon>
        <taxon>Pseudomonadati</taxon>
        <taxon>Pseudomonadota</taxon>
        <taxon>Alphaproteobacteria</taxon>
        <taxon>Rhodobacterales</taxon>
        <taxon>Paracoccaceae</taxon>
        <taxon>Yoonia</taxon>
    </lineage>
</organism>
<dbReference type="Proteomes" id="UP000199478">
    <property type="component" value="Unassembled WGS sequence"/>
</dbReference>
<sequence>MTSNAASMQKGGQLGAGQTRLETMITESLSGILFPKGICNVL</sequence>
<dbReference type="AlphaFoldDB" id="A0A1I6FV06"/>
<keyword evidence="2" id="KW-1185">Reference proteome</keyword>
<protein>
    <submittedName>
        <fullName evidence="1">Uncharacterized protein</fullName>
    </submittedName>
</protein>
<evidence type="ECO:0000313" key="2">
    <source>
        <dbReference type="Proteomes" id="UP000199478"/>
    </source>
</evidence>
<gene>
    <name evidence="1" type="ORF">SAMN04488005_0545</name>
</gene>
<dbReference type="EMBL" id="FOYP01000001">
    <property type="protein sequence ID" value="SFR33754.1"/>
    <property type="molecule type" value="Genomic_DNA"/>
</dbReference>
<accession>A0A1I6FV06</accession>